<proteinExistence type="predicted"/>
<reference evidence="3 4" key="1">
    <citation type="journal article" date="2019" name="Int. J. Syst. Evol. Microbiol.">
        <title>The Global Catalogue of Microorganisms (GCM) 10K type strain sequencing project: providing services to taxonomists for standard genome sequencing and annotation.</title>
        <authorList>
            <consortium name="The Broad Institute Genomics Platform"/>
            <consortium name="The Broad Institute Genome Sequencing Center for Infectious Disease"/>
            <person name="Wu L."/>
            <person name="Ma J."/>
        </authorList>
    </citation>
    <scope>NUCLEOTIDE SEQUENCE [LARGE SCALE GENOMIC DNA]</scope>
    <source>
        <strain evidence="3 4">JCM 11269</strain>
    </source>
</reference>
<evidence type="ECO:0000256" key="1">
    <source>
        <dbReference type="SAM" id="MobiDB-lite"/>
    </source>
</evidence>
<evidence type="ECO:0000313" key="4">
    <source>
        <dbReference type="Proteomes" id="UP001501072"/>
    </source>
</evidence>
<keyword evidence="2" id="KW-1133">Transmembrane helix</keyword>
<dbReference type="Proteomes" id="UP001501072">
    <property type="component" value="Unassembled WGS sequence"/>
</dbReference>
<comment type="caution">
    <text evidence="3">The sequence shown here is derived from an EMBL/GenBank/DDBJ whole genome shotgun (WGS) entry which is preliminary data.</text>
</comment>
<dbReference type="RefSeq" id="WP_346073528.1">
    <property type="nucleotide sequence ID" value="NZ_BAAAHU010000039.1"/>
</dbReference>
<organism evidence="3 4">
    <name type="scientific">Streptomyces thermogriseus</name>
    <dbReference type="NCBI Taxonomy" id="75292"/>
    <lineage>
        <taxon>Bacteria</taxon>
        <taxon>Bacillati</taxon>
        <taxon>Actinomycetota</taxon>
        <taxon>Actinomycetes</taxon>
        <taxon>Kitasatosporales</taxon>
        <taxon>Streptomycetaceae</taxon>
        <taxon>Streptomyces</taxon>
    </lineage>
</organism>
<sequence>MTPWLRALLRVTGLLIVLGAAVLCGGSLSAHEALPTPSGATVSPHEPPALPSASLPASPSDSSFPTSSSSASPPTPSSPSSSPSAEPSRHRNRWPETRRERPGRPPWWRTEAGPEEDDGRTAPEDLRGSPETAPSSLSPQQAAPLTSGPSDGSASETAPRAGTGTEPMLRMLPLGSGLILIGLGLGLAFIALRLRRS</sequence>
<evidence type="ECO:0000313" key="3">
    <source>
        <dbReference type="EMBL" id="GAA1012603.1"/>
    </source>
</evidence>
<accession>A0ABN1T2P0</accession>
<gene>
    <name evidence="3" type="ORF">GCM10009564_36810</name>
</gene>
<feature type="compositionally biased region" description="Basic and acidic residues" evidence="1">
    <location>
        <begin position="87"/>
        <end position="103"/>
    </location>
</feature>
<feature type="compositionally biased region" description="Basic and acidic residues" evidence="1">
    <location>
        <begin position="119"/>
        <end position="128"/>
    </location>
</feature>
<feature type="compositionally biased region" description="Polar residues" evidence="1">
    <location>
        <begin position="132"/>
        <end position="156"/>
    </location>
</feature>
<evidence type="ECO:0000256" key="2">
    <source>
        <dbReference type="SAM" id="Phobius"/>
    </source>
</evidence>
<feature type="compositionally biased region" description="Low complexity" evidence="1">
    <location>
        <begin position="51"/>
        <end position="86"/>
    </location>
</feature>
<feature type="transmembrane region" description="Helical" evidence="2">
    <location>
        <begin position="171"/>
        <end position="192"/>
    </location>
</feature>
<keyword evidence="4" id="KW-1185">Reference proteome</keyword>
<protein>
    <submittedName>
        <fullName evidence="3">Uncharacterized protein</fullName>
    </submittedName>
</protein>
<keyword evidence="2" id="KW-0812">Transmembrane</keyword>
<name>A0ABN1T2P0_9ACTN</name>
<feature type="region of interest" description="Disordered" evidence="1">
    <location>
        <begin position="34"/>
        <end position="166"/>
    </location>
</feature>
<keyword evidence="2" id="KW-0472">Membrane</keyword>
<dbReference type="EMBL" id="BAAAHU010000039">
    <property type="protein sequence ID" value="GAA1012603.1"/>
    <property type="molecule type" value="Genomic_DNA"/>
</dbReference>